<dbReference type="InterPro" id="IPR045851">
    <property type="entry name" value="AMP-bd_C_sf"/>
</dbReference>
<evidence type="ECO:0000313" key="3">
    <source>
        <dbReference type="Proteomes" id="UP000006201"/>
    </source>
</evidence>
<evidence type="ECO:0000313" key="2">
    <source>
        <dbReference type="EMBL" id="EAR27076.1"/>
    </source>
</evidence>
<reference evidence="2 3" key="1">
    <citation type="submission" date="2006-02" db="EMBL/GenBank/DDBJ databases">
        <authorList>
            <person name="Moran M.A."/>
            <person name="Kjelleberg S."/>
            <person name="Egan S."/>
            <person name="Saunders N."/>
            <person name="Thomas T."/>
            <person name="Ferriera S."/>
            <person name="Johnson J."/>
            <person name="Kravitz S."/>
            <person name="Halpern A."/>
            <person name="Remington K."/>
            <person name="Beeson K."/>
            <person name="Tran B."/>
            <person name="Rogers Y.-H."/>
            <person name="Friedman R."/>
            <person name="Venter J.C."/>
        </authorList>
    </citation>
    <scope>NUCLEOTIDE SEQUENCE [LARGE SCALE GENOMIC DNA]</scope>
    <source>
        <strain evidence="2 3">D2</strain>
    </source>
</reference>
<dbReference type="PANTHER" id="PTHR43767:SF10">
    <property type="entry name" value="SURFACTIN SYNTHASE SUBUNIT 1"/>
    <property type="match status" value="1"/>
</dbReference>
<dbReference type="InterPro" id="IPR020845">
    <property type="entry name" value="AMP-binding_CS"/>
</dbReference>
<evidence type="ECO:0000259" key="1">
    <source>
        <dbReference type="Pfam" id="PF00501"/>
    </source>
</evidence>
<dbReference type="eggNOG" id="COG0318">
    <property type="taxonomic scope" value="Bacteria"/>
</dbReference>
<organism evidence="2 3">
    <name type="scientific">Pseudoalteromonas tunicata D2</name>
    <dbReference type="NCBI Taxonomy" id="87626"/>
    <lineage>
        <taxon>Bacteria</taxon>
        <taxon>Pseudomonadati</taxon>
        <taxon>Pseudomonadota</taxon>
        <taxon>Gammaproteobacteria</taxon>
        <taxon>Alteromonadales</taxon>
        <taxon>Pseudoalteromonadaceae</taxon>
        <taxon>Pseudoalteromonas</taxon>
    </lineage>
</organism>
<dbReference type="Proteomes" id="UP000006201">
    <property type="component" value="Unassembled WGS sequence"/>
</dbReference>
<keyword evidence="2" id="KW-0436">Ligase</keyword>
<dbReference type="GO" id="GO:0016874">
    <property type="term" value="F:ligase activity"/>
    <property type="evidence" value="ECO:0007669"/>
    <property type="project" value="UniProtKB-KW"/>
</dbReference>
<dbReference type="STRING" id="87626.PTD2_05380"/>
<gene>
    <name evidence="2" type="ORF">PTD2_05380</name>
</gene>
<dbReference type="Gene3D" id="3.30.300.30">
    <property type="match status" value="1"/>
</dbReference>
<dbReference type="EMBL" id="AAOH01000007">
    <property type="protein sequence ID" value="EAR27076.1"/>
    <property type="molecule type" value="Genomic_DNA"/>
</dbReference>
<dbReference type="InterPro" id="IPR050237">
    <property type="entry name" value="ATP-dep_AMP-bd_enzyme"/>
</dbReference>
<dbReference type="PROSITE" id="PS00455">
    <property type="entry name" value="AMP_BINDING"/>
    <property type="match status" value="1"/>
</dbReference>
<dbReference type="SUPFAM" id="SSF56801">
    <property type="entry name" value="Acetyl-CoA synthetase-like"/>
    <property type="match status" value="1"/>
</dbReference>
<dbReference type="HOGENOM" id="CLU_563672_0_0_6"/>
<dbReference type="AlphaFoldDB" id="A4CDN4"/>
<comment type="caution">
    <text evidence="2">The sequence shown here is derived from an EMBL/GenBank/DDBJ whole genome shotgun (WGS) entry which is preliminary data.</text>
</comment>
<dbReference type="Pfam" id="PF00501">
    <property type="entry name" value="AMP-binding"/>
    <property type="match status" value="1"/>
</dbReference>
<dbReference type="InterPro" id="IPR042099">
    <property type="entry name" value="ANL_N_sf"/>
</dbReference>
<protein>
    <submittedName>
        <fullName evidence="2">AMP-dependent synthetase and ligase</fullName>
    </submittedName>
</protein>
<dbReference type="PANTHER" id="PTHR43767">
    <property type="entry name" value="LONG-CHAIN-FATTY-ACID--COA LIGASE"/>
    <property type="match status" value="1"/>
</dbReference>
<feature type="domain" description="AMP-dependent synthetase/ligase" evidence="1">
    <location>
        <begin position="135"/>
        <end position="344"/>
    </location>
</feature>
<name>A4CDN4_9GAMM</name>
<proteinExistence type="predicted"/>
<dbReference type="InterPro" id="IPR000873">
    <property type="entry name" value="AMP-dep_synth/lig_dom"/>
</dbReference>
<keyword evidence="3" id="KW-1185">Reference proteome</keyword>
<sequence>MMRFIDFLHQQASWSAQYKECVLNAQAVAAVLSELEKSELASVDKKKLHVFCTFTPIQTLMAYFVASHFGLMVAIVSPRGLQKLLDGLEPALLGPMIIPNGHQSPNRFWSGEVLKIDLEISTPCFGNINLNSSTESARFIFCTSGTTGKAKRVIHNEQTLIANAKVVANYLQLERDDHTYCVFPLQFMYGLSSTLCTLWSDSHISYGEFVMPSLVASYVQQHQVTVLPLLGDWSTELKDTWQINQFDSKRLILINASDRLINQQAADLLPWASQFWNNLGQTESAPRLFAVELVARNNLEAMTFKGTIAAGYPVDPAIKCRLKNVENGIGSLWYHTPYAMEGYLQDDGSIIQPSRWINSGDLFYQGSDHLWYWVGRNSHTIKVNGELVPLNSVTNQLLMQKGVSGVGYVTNKKGDLCAFVESQSQCENFRSMLTNMMTETLRGKRSQVRFINKLPRTENGKVDFSLLHLNQTDSVVAQALQTTH</sequence>
<dbReference type="Gene3D" id="3.40.50.12780">
    <property type="entry name" value="N-terminal domain of ligase-like"/>
    <property type="match status" value="1"/>
</dbReference>
<accession>A4CDN4</accession>
<dbReference type="RefSeq" id="WP_009838939.1">
    <property type="nucleotide sequence ID" value="NZ_AAOH01000007.1"/>
</dbReference>